<evidence type="ECO:0000313" key="13">
    <source>
        <dbReference type="EMBL" id="PVG83515.1"/>
    </source>
</evidence>
<comment type="caution">
    <text evidence="13">The sequence shown here is derived from an EMBL/GenBank/DDBJ whole genome shotgun (WGS) entry which is preliminary data.</text>
</comment>
<feature type="transmembrane region" description="Helical" evidence="11">
    <location>
        <begin position="398"/>
        <end position="418"/>
    </location>
</feature>
<evidence type="ECO:0000256" key="10">
    <source>
        <dbReference type="ARBA" id="ARBA00039918"/>
    </source>
</evidence>
<feature type="transmembrane region" description="Helical" evidence="11">
    <location>
        <begin position="57"/>
        <end position="82"/>
    </location>
</feature>
<evidence type="ECO:0000313" key="14">
    <source>
        <dbReference type="Proteomes" id="UP000246018"/>
    </source>
</evidence>
<feature type="transmembrane region" description="Helical" evidence="11">
    <location>
        <begin position="190"/>
        <end position="209"/>
    </location>
</feature>
<feature type="transmembrane region" description="Helical" evidence="11">
    <location>
        <begin position="245"/>
        <end position="266"/>
    </location>
</feature>
<dbReference type="Proteomes" id="UP000246018">
    <property type="component" value="Unassembled WGS sequence"/>
</dbReference>
<dbReference type="FunFam" id="1.20.1250.20:FF:000001">
    <property type="entry name" value="Dicarboxylate MFS transporter"/>
    <property type="match status" value="1"/>
</dbReference>
<evidence type="ECO:0000256" key="5">
    <source>
        <dbReference type="ARBA" id="ARBA00022692"/>
    </source>
</evidence>
<dbReference type="GO" id="GO:0005886">
    <property type="term" value="C:plasma membrane"/>
    <property type="evidence" value="ECO:0007669"/>
    <property type="project" value="UniProtKB-SubCell"/>
</dbReference>
<keyword evidence="6" id="KW-0769">Symport</keyword>
<dbReference type="InterPro" id="IPR051084">
    <property type="entry name" value="H+-coupled_symporters"/>
</dbReference>
<feature type="transmembrane region" description="Helical" evidence="11">
    <location>
        <begin position="309"/>
        <end position="328"/>
    </location>
</feature>
<evidence type="ECO:0000256" key="8">
    <source>
        <dbReference type="ARBA" id="ARBA00023136"/>
    </source>
</evidence>
<feature type="transmembrane region" description="Helical" evidence="11">
    <location>
        <begin position="368"/>
        <end position="386"/>
    </location>
</feature>
<dbReference type="OrthoDB" id="9066401at2"/>
<keyword evidence="14" id="KW-1185">Reference proteome</keyword>
<dbReference type="InterPro" id="IPR020846">
    <property type="entry name" value="MFS_dom"/>
</dbReference>
<feature type="transmembrane region" description="Helical" evidence="11">
    <location>
        <begin position="114"/>
        <end position="133"/>
    </location>
</feature>
<feature type="transmembrane region" description="Helical" evidence="11">
    <location>
        <begin position="334"/>
        <end position="356"/>
    </location>
</feature>
<sequence>MLLPSTNVAQTLAERRRSLRATAIGNALEWFDWTLYTTFSAYLALQFFDPSDPTSALLSTFAIFAVGFLMRPLGGWFFGWLGDRRGRKVAMIATMLLLAFTSVAIAVTPSYEAIGVWASVLLLFWRLLQGLAYGGETGVAYTYAAELAPPDKRAFWSSSIFVSVMIGVMAATGLAAVLTSVLSTEDMEAWGWRVGFAIGGVLGIYAMILRRSAGESDVFEKARTATGPEVRSLTRRDILRMSARIIMIAAFAQVGFYIWVAFPPAFAIATKGMDPQGAYIAGLLAQAIAVFWLPICGIMADKFGRKRMLAIYGVGVVLAVVPVSMILGSQPWTLFVSLLVGLLVWCLCSSMFPAILSEQVPTFARARTVGMVSSVSAALFGGTAPYLNTWLSSIGLEWIFHIYLMGLGALALIAAFVIKETKGVPLDEIGTSR</sequence>
<dbReference type="PANTHER" id="PTHR43528">
    <property type="entry name" value="ALPHA-KETOGLUTARATE PERMEASE"/>
    <property type="match status" value="1"/>
</dbReference>
<dbReference type="EMBL" id="QDGZ01000003">
    <property type="protein sequence ID" value="PVG83515.1"/>
    <property type="molecule type" value="Genomic_DNA"/>
</dbReference>
<comment type="function">
    <text evidence="9">May be a proton symporter involved in the uptake of osmolytes such as proline and glycine betaine.</text>
</comment>
<keyword evidence="4" id="KW-1003">Cell membrane</keyword>
<evidence type="ECO:0000256" key="1">
    <source>
        <dbReference type="ARBA" id="ARBA00004651"/>
    </source>
</evidence>
<accession>A0A2T8FCT9</accession>
<keyword evidence="8 11" id="KW-0472">Membrane</keyword>
<feature type="transmembrane region" description="Helical" evidence="11">
    <location>
        <begin position="89"/>
        <end position="108"/>
    </location>
</feature>
<feature type="transmembrane region" description="Helical" evidence="11">
    <location>
        <begin position="278"/>
        <end position="297"/>
    </location>
</feature>
<dbReference type="Gene3D" id="1.20.1250.20">
    <property type="entry name" value="MFS general substrate transporter like domains"/>
    <property type="match status" value="2"/>
</dbReference>
<dbReference type="PROSITE" id="PS00217">
    <property type="entry name" value="SUGAR_TRANSPORT_2"/>
    <property type="match status" value="1"/>
</dbReference>
<comment type="subcellular location">
    <subcellularLocation>
        <location evidence="1">Cell membrane</location>
        <topology evidence="1">Multi-pass membrane protein</topology>
    </subcellularLocation>
</comment>
<evidence type="ECO:0000256" key="7">
    <source>
        <dbReference type="ARBA" id="ARBA00022989"/>
    </source>
</evidence>
<dbReference type="InterPro" id="IPR036259">
    <property type="entry name" value="MFS_trans_sf"/>
</dbReference>
<reference evidence="13 14" key="1">
    <citation type="submission" date="2018-04" db="EMBL/GenBank/DDBJ databases">
        <title>Genome of Nocardioides gansuensis WSJ-1.</title>
        <authorList>
            <person name="Wu S."/>
            <person name="Wang G."/>
        </authorList>
    </citation>
    <scope>NUCLEOTIDE SEQUENCE [LARGE SCALE GENOMIC DNA]</scope>
    <source>
        <strain evidence="13 14">WSJ-1</strain>
    </source>
</reference>
<dbReference type="GO" id="GO:0015293">
    <property type="term" value="F:symporter activity"/>
    <property type="evidence" value="ECO:0007669"/>
    <property type="project" value="UniProtKB-KW"/>
</dbReference>
<keyword evidence="5 11" id="KW-0812">Transmembrane</keyword>
<dbReference type="InterPro" id="IPR011701">
    <property type="entry name" value="MFS"/>
</dbReference>
<dbReference type="SUPFAM" id="SSF103473">
    <property type="entry name" value="MFS general substrate transporter"/>
    <property type="match status" value="1"/>
</dbReference>
<feature type="domain" description="Major facilitator superfamily (MFS) profile" evidence="12">
    <location>
        <begin position="18"/>
        <end position="422"/>
    </location>
</feature>
<evidence type="ECO:0000256" key="6">
    <source>
        <dbReference type="ARBA" id="ARBA00022847"/>
    </source>
</evidence>
<evidence type="ECO:0000259" key="12">
    <source>
        <dbReference type="PROSITE" id="PS50850"/>
    </source>
</evidence>
<dbReference type="PANTHER" id="PTHR43528:SF1">
    <property type="entry name" value="ALPHA-KETOGLUTARATE PERMEASE"/>
    <property type="match status" value="1"/>
</dbReference>
<gene>
    <name evidence="13" type="ORF">DDE18_07635</name>
</gene>
<feature type="transmembrane region" description="Helical" evidence="11">
    <location>
        <begin position="154"/>
        <end position="178"/>
    </location>
</feature>
<evidence type="ECO:0000256" key="11">
    <source>
        <dbReference type="SAM" id="Phobius"/>
    </source>
</evidence>
<dbReference type="RefSeq" id="WP_116571993.1">
    <property type="nucleotide sequence ID" value="NZ_QDGZ01000003.1"/>
</dbReference>
<keyword evidence="7 11" id="KW-1133">Transmembrane helix</keyword>
<evidence type="ECO:0000256" key="4">
    <source>
        <dbReference type="ARBA" id="ARBA00022475"/>
    </source>
</evidence>
<dbReference type="Pfam" id="PF07690">
    <property type="entry name" value="MFS_1"/>
    <property type="match status" value="1"/>
</dbReference>
<organism evidence="13 14">
    <name type="scientific">Nocardioides gansuensis</name>
    <dbReference type="NCBI Taxonomy" id="2138300"/>
    <lineage>
        <taxon>Bacteria</taxon>
        <taxon>Bacillati</taxon>
        <taxon>Actinomycetota</taxon>
        <taxon>Actinomycetes</taxon>
        <taxon>Propionibacteriales</taxon>
        <taxon>Nocardioidaceae</taxon>
        <taxon>Nocardioides</taxon>
    </lineage>
</organism>
<dbReference type="PROSITE" id="PS50850">
    <property type="entry name" value="MFS"/>
    <property type="match status" value="1"/>
</dbReference>
<name>A0A2T8FCT9_9ACTN</name>
<evidence type="ECO:0000256" key="3">
    <source>
        <dbReference type="ARBA" id="ARBA00022448"/>
    </source>
</evidence>
<evidence type="ECO:0000256" key="9">
    <source>
        <dbReference type="ARBA" id="ARBA00037295"/>
    </source>
</evidence>
<feature type="transmembrane region" description="Helical" evidence="11">
    <location>
        <begin position="21"/>
        <end position="45"/>
    </location>
</feature>
<dbReference type="InterPro" id="IPR005829">
    <property type="entry name" value="Sugar_transporter_CS"/>
</dbReference>
<keyword evidence="3" id="KW-0813">Transport</keyword>
<dbReference type="AlphaFoldDB" id="A0A2T8FCT9"/>
<protein>
    <recommendedName>
        <fullName evidence="10">Putative proline/betaine transporter</fullName>
    </recommendedName>
</protein>
<evidence type="ECO:0000256" key="2">
    <source>
        <dbReference type="ARBA" id="ARBA00008240"/>
    </source>
</evidence>
<proteinExistence type="inferred from homology"/>
<comment type="similarity">
    <text evidence="2">Belongs to the major facilitator superfamily. Metabolite:H+ Symporter (MHS) family (TC 2.A.1.6) family.</text>
</comment>